<dbReference type="InterPro" id="IPR038726">
    <property type="entry name" value="PDDEXK_AddAB-type"/>
</dbReference>
<dbReference type="Pfam" id="PF12705">
    <property type="entry name" value="PDDEXK_1"/>
    <property type="match status" value="1"/>
</dbReference>
<feature type="domain" description="PD-(D/E)XK endonuclease-like" evidence="1">
    <location>
        <begin position="13"/>
        <end position="255"/>
    </location>
</feature>
<organism evidence="2 3">
    <name type="scientific">Candidatus Amesbacteria bacterium GW2011_GWA2_47_11</name>
    <dbReference type="NCBI Taxonomy" id="1618357"/>
    <lineage>
        <taxon>Bacteria</taxon>
        <taxon>Candidatus Amesiibacteriota</taxon>
    </lineage>
</organism>
<evidence type="ECO:0000313" key="2">
    <source>
        <dbReference type="EMBL" id="KKU55867.1"/>
    </source>
</evidence>
<gene>
    <name evidence="2" type="ORF">UX78_C0015G0014</name>
</gene>
<proteinExistence type="predicted"/>
<accession>A0A0G1RFL4</accession>
<dbReference type="InterPro" id="IPR011604">
    <property type="entry name" value="PDDEXK-like_dom_sf"/>
</dbReference>
<dbReference type="AlphaFoldDB" id="A0A0G1RFL4"/>
<name>A0A0G1RFL4_9BACT</name>
<dbReference type="Proteomes" id="UP000034607">
    <property type="component" value="Unassembled WGS sequence"/>
</dbReference>
<protein>
    <recommendedName>
        <fullName evidence="1">PD-(D/E)XK endonuclease-like domain-containing protein</fullName>
    </recommendedName>
</protein>
<evidence type="ECO:0000313" key="3">
    <source>
        <dbReference type="Proteomes" id="UP000034607"/>
    </source>
</evidence>
<dbReference type="Gene3D" id="3.90.320.10">
    <property type="match status" value="1"/>
</dbReference>
<sequence length="283" mass="32413">MTGYKYPFGVIWLSHSSLADFDKCPRLYYLHNVYKEMPLRKKIQVVNPYLTLGMTVHDTLERIRYLPRGERFAKPLTDIFEEIWAGNGGKRGGFTSAEQEKEFEDRGRTMVRRVQDNPGPIGNLSTVIKDKNEMVASMWLSQADELVLCGNVDWVEVLPDGSLHIIDFKTGKNEEDAESLQLKIYLMLTQAGNKRPVTKLSYWYLETEDEPREVPLPSLDGVKEALIEKGRIIKSARQMTDETGIACPRGGCRYCRDYERVIAGEAERVGFDESREKILYFAA</sequence>
<reference evidence="2 3" key="1">
    <citation type="journal article" date="2015" name="Nature">
        <title>rRNA introns, odd ribosomes, and small enigmatic genomes across a large radiation of phyla.</title>
        <authorList>
            <person name="Brown C.T."/>
            <person name="Hug L.A."/>
            <person name="Thomas B.C."/>
            <person name="Sharon I."/>
            <person name="Castelle C.J."/>
            <person name="Singh A."/>
            <person name="Wilkins M.J."/>
            <person name="Williams K.H."/>
            <person name="Banfield J.F."/>
        </authorList>
    </citation>
    <scope>NUCLEOTIDE SEQUENCE [LARGE SCALE GENOMIC DNA]</scope>
</reference>
<comment type="caution">
    <text evidence="2">The sequence shown here is derived from an EMBL/GenBank/DDBJ whole genome shotgun (WGS) entry which is preliminary data.</text>
</comment>
<dbReference type="EMBL" id="LCNM01000015">
    <property type="protein sequence ID" value="KKU55867.1"/>
    <property type="molecule type" value="Genomic_DNA"/>
</dbReference>
<evidence type="ECO:0000259" key="1">
    <source>
        <dbReference type="Pfam" id="PF12705"/>
    </source>
</evidence>